<evidence type="ECO:0000256" key="3">
    <source>
        <dbReference type="ARBA" id="ARBA00010803"/>
    </source>
</evidence>
<dbReference type="GO" id="GO:0072572">
    <property type="term" value="F:poly-ADP-D-ribose binding"/>
    <property type="evidence" value="ECO:0007669"/>
    <property type="project" value="TreeGrafter"/>
</dbReference>
<name>A0A310SHB5_9HYME</name>
<sequence>MSDNEGEQFKVYKNDTRIPCKYGIKCYQKNAVHHKKYKHPPTKEIKLQKEDNEIFYEDLHSAVSTIKNNIPENNDNLCKVIKISENLSHTETVKNLNNLITIRSVLKGANINIENDKIPSAIAKTIISHLFLTDMPEDFFQFYEFCKSISEKDPLNALKDLHLQLVGPYDIFKEGFVNCKIKDKEALLCHWRYYYDPPEFQTIIKDNGIDGLHFGYWRDDILETPVFVAKNKATLNCIFEPIAENIFSSLNEYIREKLILASPFEKIRIAQLHQKLKNFAKKKKISLEKKTENMQAREKQVVTRTFHKAGIVVPYNNKTQLGYRDLAVTDNELQKILEQIEHTLTPEAKKIWVAKLEEIIRLAIIAADECDFGTVLELGHDLFSSGVSSIQTKTLNLLSLAYNFLQRPQLLHIVQAHLKNRSKSLDLSVLQFD</sequence>
<dbReference type="PANTHER" id="PTHR13386:SF1">
    <property type="entry name" value="HISTONE PARYLATION FACTOR 1"/>
    <property type="match status" value="1"/>
</dbReference>
<evidence type="ECO:0000256" key="5">
    <source>
        <dbReference type="ARBA" id="ARBA00023242"/>
    </source>
</evidence>
<evidence type="ECO:0000256" key="1">
    <source>
        <dbReference type="ARBA" id="ARBA00004123"/>
    </source>
</evidence>
<evidence type="ECO:0000256" key="2">
    <source>
        <dbReference type="ARBA" id="ARBA00004286"/>
    </source>
</evidence>
<dbReference type="OrthoDB" id="416496at2759"/>
<dbReference type="AlphaFoldDB" id="A0A310SHB5"/>
<dbReference type="Proteomes" id="UP000250275">
    <property type="component" value="Unassembled WGS sequence"/>
</dbReference>
<dbReference type="GO" id="GO:0042393">
    <property type="term" value="F:histone binding"/>
    <property type="evidence" value="ECO:0007669"/>
    <property type="project" value="InterPro"/>
</dbReference>
<keyword evidence="4" id="KW-0158">Chromosome</keyword>
<reference evidence="7 8" key="1">
    <citation type="submission" date="2015-07" db="EMBL/GenBank/DDBJ databases">
        <title>The genome of Eufriesea mexicana.</title>
        <authorList>
            <person name="Pan H."/>
            <person name="Kapheim K."/>
        </authorList>
    </citation>
    <scope>NUCLEOTIDE SEQUENCE [LARGE SCALE GENOMIC DNA]</scope>
    <source>
        <strain evidence="7">0111107269</strain>
        <tissue evidence="7">Whole body</tissue>
    </source>
</reference>
<dbReference type="PANTHER" id="PTHR13386">
    <property type="entry name" value="HISTONE PARYLATION FACTOR 1"/>
    <property type="match status" value="1"/>
</dbReference>
<evidence type="ECO:0000313" key="8">
    <source>
        <dbReference type="Proteomes" id="UP000250275"/>
    </source>
</evidence>
<protein>
    <recommendedName>
        <fullName evidence="6">PBZ-type domain-containing protein</fullName>
    </recommendedName>
</protein>
<evidence type="ECO:0000256" key="4">
    <source>
        <dbReference type="ARBA" id="ARBA00022454"/>
    </source>
</evidence>
<gene>
    <name evidence="7" type="ORF">WN48_00132</name>
</gene>
<accession>A0A310SHB5</accession>
<keyword evidence="5" id="KW-0539">Nucleus</keyword>
<dbReference type="InterPro" id="IPR019361">
    <property type="entry name" value="HPF1"/>
</dbReference>
<feature type="domain" description="PBZ-type" evidence="6">
    <location>
        <begin position="17"/>
        <end position="41"/>
    </location>
</feature>
<evidence type="ECO:0000313" key="7">
    <source>
        <dbReference type="EMBL" id="OAD52832.1"/>
    </source>
</evidence>
<dbReference type="GO" id="GO:0005694">
    <property type="term" value="C:chromosome"/>
    <property type="evidence" value="ECO:0007669"/>
    <property type="project" value="UniProtKB-SubCell"/>
</dbReference>
<dbReference type="GO" id="GO:0006974">
    <property type="term" value="P:DNA damage response"/>
    <property type="evidence" value="ECO:0007669"/>
    <property type="project" value="InterPro"/>
</dbReference>
<dbReference type="InterPro" id="IPR019406">
    <property type="entry name" value="APLF_PBZ"/>
</dbReference>
<dbReference type="Pfam" id="PF10283">
    <property type="entry name" value="zf-CCHH"/>
    <property type="match status" value="1"/>
</dbReference>
<dbReference type="GO" id="GO:0005634">
    <property type="term" value="C:nucleus"/>
    <property type="evidence" value="ECO:0007669"/>
    <property type="project" value="UniProtKB-SubCell"/>
</dbReference>
<proteinExistence type="inferred from homology"/>
<evidence type="ECO:0000259" key="6">
    <source>
        <dbReference type="Pfam" id="PF10283"/>
    </source>
</evidence>
<comment type="subcellular location">
    <subcellularLocation>
        <location evidence="2">Chromosome</location>
    </subcellularLocation>
    <subcellularLocation>
        <location evidence="1">Nucleus</location>
    </subcellularLocation>
</comment>
<comment type="similarity">
    <text evidence="3">Belongs to the HPF1 family.</text>
</comment>
<keyword evidence="8" id="KW-1185">Reference proteome</keyword>
<organism evidence="7 8">
    <name type="scientific">Eufriesea mexicana</name>
    <dbReference type="NCBI Taxonomy" id="516756"/>
    <lineage>
        <taxon>Eukaryota</taxon>
        <taxon>Metazoa</taxon>
        <taxon>Ecdysozoa</taxon>
        <taxon>Arthropoda</taxon>
        <taxon>Hexapoda</taxon>
        <taxon>Insecta</taxon>
        <taxon>Pterygota</taxon>
        <taxon>Neoptera</taxon>
        <taxon>Endopterygota</taxon>
        <taxon>Hymenoptera</taxon>
        <taxon>Apocrita</taxon>
        <taxon>Aculeata</taxon>
        <taxon>Apoidea</taxon>
        <taxon>Anthophila</taxon>
        <taxon>Apidae</taxon>
        <taxon>Eufriesea</taxon>
    </lineage>
</organism>
<dbReference type="EMBL" id="KQ769812">
    <property type="protein sequence ID" value="OAD52832.1"/>
    <property type="molecule type" value="Genomic_DNA"/>
</dbReference>
<dbReference type="Pfam" id="PF10228">
    <property type="entry name" value="HPF1"/>
    <property type="match status" value="1"/>
</dbReference>